<accession>A0AA39LUN7</accession>
<feature type="domain" description="Cystatin" evidence="5">
    <location>
        <begin position="21"/>
        <end position="102"/>
    </location>
</feature>
<keyword evidence="3" id="KW-0789">Thiol protease inhibitor</keyword>
<proteinExistence type="inferred from homology"/>
<dbReference type="SUPFAM" id="SSF54403">
    <property type="entry name" value="Cystatin/monellin"/>
    <property type="match status" value="1"/>
</dbReference>
<dbReference type="PANTHER" id="PTHR46186:SF2">
    <property type="entry name" value="CYSTATIN"/>
    <property type="match status" value="1"/>
</dbReference>
<dbReference type="GO" id="GO:0005737">
    <property type="term" value="C:cytoplasm"/>
    <property type="evidence" value="ECO:0007669"/>
    <property type="project" value="TreeGrafter"/>
</dbReference>
<evidence type="ECO:0000256" key="4">
    <source>
        <dbReference type="SAM" id="SignalP"/>
    </source>
</evidence>
<evidence type="ECO:0000256" key="1">
    <source>
        <dbReference type="ARBA" id="ARBA00009403"/>
    </source>
</evidence>
<dbReference type="GO" id="GO:0031982">
    <property type="term" value="C:vesicle"/>
    <property type="evidence" value="ECO:0007669"/>
    <property type="project" value="TreeGrafter"/>
</dbReference>
<dbReference type="EMBL" id="JAUCMV010000003">
    <property type="protein sequence ID" value="KAK0409955.1"/>
    <property type="molecule type" value="Genomic_DNA"/>
</dbReference>
<dbReference type="Proteomes" id="UP001175271">
    <property type="component" value="Unassembled WGS sequence"/>
</dbReference>
<protein>
    <recommendedName>
        <fullName evidence="5">Cystatin domain-containing protein</fullName>
    </recommendedName>
</protein>
<comment type="caution">
    <text evidence="6">The sequence shown here is derived from an EMBL/GenBank/DDBJ whole genome shotgun (WGS) entry which is preliminary data.</text>
</comment>
<dbReference type="GO" id="GO:0004869">
    <property type="term" value="F:cysteine-type endopeptidase inhibitor activity"/>
    <property type="evidence" value="ECO:0007669"/>
    <property type="project" value="UniProtKB-KW"/>
</dbReference>
<keyword evidence="2" id="KW-0646">Protease inhibitor</keyword>
<dbReference type="InterPro" id="IPR046350">
    <property type="entry name" value="Cystatin_sf"/>
</dbReference>
<evidence type="ECO:0000259" key="5">
    <source>
        <dbReference type="SMART" id="SM00043"/>
    </source>
</evidence>
<keyword evidence="7" id="KW-1185">Reference proteome</keyword>
<evidence type="ECO:0000256" key="2">
    <source>
        <dbReference type="ARBA" id="ARBA00022690"/>
    </source>
</evidence>
<dbReference type="CDD" id="cd00042">
    <property type="entry name" value="CY"/>
    <property type="match status" value="1"/>
</dbReference>
<dbReference type="InterPro" id="IPR000010">
    <property type="entry name" value="Cystatin_dom"/>
</dbReference>
<feature type="chain" id="PRO_5041399509" description="Cystatin domain-containing protein" evidence="4">
    <location>
        <begin position="21"/>
        <end position="102"/>
    </location>
</feature>
<reference evidence="6" key="1">
    <citation type="submission" date="2023-06" db="EMBL/GenBank/DDBJ databases">
        <title>Genomic analysis of the entomopathogenic nematode Steinernema hermaphroditum.</title>
        <authorList>
            <person name="Schwarz E.M."/>
            <person name="Heppert J.K."/>
            <person name="Baniya A."/>
            <person name="Schwartz H.T."/>
            <person name="Tan C.-H."/>
            <person name="Antoshechkin I."/>
            <person name="Sternberg P.W."/>
            <person name="Goodrich-Blair H."/>
            <person name="Dillman A.R."/>
        </authorList>
    </citation>
    <scope>NUCLEOTIDE SEQUENCE</scope>
    <source>
        <strain evidence="6">PS9179</strain>
        <tissue evidence="6">Whole animal</tissue>
    </source>
</reference>
<feature type="signal peptide" evidence="4">
    <location>
        <begin position="1"/>
        <end position="20"/>
    </location>
</feature>
<name>A0AA39LUN7_9BILA</name>
<dbReference type="SMART" id="SM00043">
    <property type="entry name" value="CY"/>
    <property type="match status" value="1"/>
</dbReference>
<keyword evidence="4" id="KW-0732">Signal</keyword>
<evidence type="ECO:0000313" key="6">
    <source>
        <dbReference type="EMBL" id="KAK0409955.1"/>
    </source>
</evidence>
<organism evidence="6 7">
    <name type="scientific">Steinernema hermaphroditum</name>
    <dbReference type="NCBI Taxonomy" id="289476"/>
    <lineage>
        <taxon>Eukaryota</taxon>
        <taxon>Metazoa</taxon>
        <taxon>Ecdysozoa</taxon>
        <taxon>Nematoda</taxon>
        <taxon>Chromadorea</taxon>
        <taxon>Rhabditida</taxon>
        <taxon>Tylenchina</taxon>
        <taxon>Panagrolaimomorpha</taxon>
        <taxon>Strongyloidoidea</taxon>
        <taxon>Steinernematidae</taxon>
        <taxon>Steinernema</taxon>
    </lineage>
</organism>
<sequence>MTTLPLLLCVLLSVPLLTEAQIPGGWSDASPTDPDVLKVAKAALTQKNKSSNGLKIISVRSQVVAGMNYDIKFTYDEGGNDVHEMKVYSVPWEGKIEVTEFH</sequence>
<dbReference type="Pfam" id="PF00031">
    <property type="entry name" value="Cystatin"/>
    <property type="match status" value="1"/>
</dbReference>
<evidence type="ECO:0000313" key="7">
    <source>
        <dbReference type="Proteomes" id="UP001175271"/>
    </source>
</evidence>
<dbReference type="PANTHER" id="PTHR46186">
    <property type="entry name" value="CYSTATIN"/>
    <property type="match status" value="1"/>
</dbReference>
<comment type="similarity">
    <text evidence="1">Belongs to the cystatin family.</text>
</comment>
<gene>
    <name evidence="6" type="ORF">QR680_004860</name>
</gene>
<evidence type="ECO:0000256" key="3">
    <source>
        <dbReference type="ARBA" id="ARBA00022704"/>
    </source>
</evidence>
<dbReference type="GO" id="GO:0005615">
    <property type="term" value="C:extracellular space"/>
    <property type="evidence" value="ECO:0007669"/>
    <property type="project" value="TreeGrafter"/>
</dbReference>
<dbReference type="AlphaFoldDB" id="A0AA39LUN7"/>
<dbReference type="Gene3D" id="3.10.450.10">
    <property type="match status" value="1"/>
</dbReference>